<organism evidence="1 2">
    <name type="scientific">Sorangium cellulosum</name>
    <name type="common">Polyangium cellulosum</name>
    <dbReference type="NCBI Taxonomy" id="56"/>
    <lineage>
        <taxon>Bacteria</taxon>
        <taxon>Pseudomonadati</taxon>
        <taxon>Myxococcota</taxon>
        <taxon>Polyangia</taxon>
        <taxon>Polyangiales</taxon>
        <taxon>Polyangiaceae</taxon>
        <taxon>Sorangium</taxon>
    </lineage>
</organism>
<proteinExistence type="predicted"/>
<dbReference type="AlphaFoldDB" id="A0A4P2QEK5"/>
<accession>A0A4P2QEK5</accession>
<reference evidence="1 2" key="1">
    <citation type="submission" date="2015-09" db="EMBL/GenBank/DDBJ databases">
        <title>Sorangium comparison.</title>
        <authorList>
            <person name="Zaburannyi N."/>
            <person name="Bunk B."/>
            <person name="Overmann J."/>
            <person name="Mueller R."/>
        </authorList>
    </citation>
    <scope>NUCLEOTIDE SEQUENCE [LARGE SCALE GENOMIC DNA]</scope>
    <source>
        <strain evidence="1 2">So ce836</strain>
    </source>
</reference>
<gene>
    <name evidence="1" type="ORF">SOCE836_003290</name>
</gene>
<name>A0A4P2QEK5_SORCE</name>
<evidence type="ECO:0000313" key="2">
    <source>
        <dbReference type="Proteomes" id="UP000295497"/>
    </source>
</evidence>
<dbReference type="EMBL" id="CP012672">
    <property type="protein sequence ID" value="AUX28260.1"/>
    <property type="molecule type" value="Genomic_DNA"/>
</dbReference>
<dbReference type="Proteomes" id="UP000295497">
    <property type="component" value="Chromosome"/>
</dbReference>
<evidence type="ECO:0000313" key="1">
    <source>
        <dbReference type="EMBL" id="AUX28260.1"/>
    </source>
</evidence>
<protein>
    <submittedName>
        <fullName evidence="1">Uncharacterized protein</fullName>
    </submittedName>
</protein>
<sequence length="58" mass="6428">MSDRCSSASIPHIPLPTTVGRSTVLLHNSRPIEAAEEEFRASLEIDTRIPRSGVVLWK</sequence>